<protein>
    <submittedName>
        <fullName evidence="2">Uncharacterized protein</fullName>
    </submittedName>
</protein>
<feature type="region of interest" description="Disordered" evidence="1">
    <location>
        <begin position="109"/>
        <end position="129"/>
    </location>
</feature>
<organism evidence="2 3">
    <name type="scientific">Pleurodeles waltl</name>
    <name type="common">Iberian ribbed newt</name>
    <dbReference type="NCBI Taxonomy" id="8319"/>
    <lineage>
        <taxon>Eukaryota</taxon>
        <taxon>Metazoa</taxon>
        <taxon>Chordata</taxon>
        <taxon>Craniata</taxon>
        <taxon>Vertebrata</taxon>
        <taxon>Euteleostomi</taxon>
        <taxon>Amphibia</taxon>
        <taxon>Batrachia</taxon>
        <taxon>Caudata</taxon>
        <taxon>Salamandroidea</taxon>
        <taxon>Salamandridae</taxon>
        <taxon>Pleurodelinae</taxon>
        <taxon>Pleurodeles</taxon>
    </lineage>
</organism>
<reference evidence="2" key="1">
    <citation type="journal article" date="2022" name="bioRxiv">
        <title>Sequencing and chromosome-scale assembly of the giantPleurodeles waltlgenome.</title>
        <authorList>
            <person name="Brown T."/>
            <person name="Elewa A."/>
            <person name="Iarovenko S."/>
            <person name="Subramanian E."/>
            <person name="Araus A.J."/>
            <person name="Petzold A."/>
            <person name="Susuki M."/>
            <person name="Suzuki K.-i.T."/>
            <person name="Hayashi T."/>
            <person name="Toyoda A."/>
            <person name="Oliveira C."/>
            <person name="Osipova E."/>
            <person name="Leigh N.D."/>
            <person name="Simon A."/>
            <person name="Yun M.H."/>
        </authorList>
    </citation>
    <scope>NUCLEOTIDE SEQUENCE</scope>
    <source>
        <strain evidence="2">20211129_DDA</strain>
        <tissue evidence="2">Liver</tissue>
    </source>
</reference>
<dbReference type="EMBL" id="JANPWB010000002">
    <property type="protein sequence ID" value="KAJ1205500.1"/>
    <property type="molecule type" value="Genomic_DNA"/>
</dbReference>
<accession>A0AAV7VZL9</accession>
<evidence type="ECO:0000256" key="1">
    <source>
        <dbReference type="SAM" id="MobiDB-lite"/>
    </source>
</evidence>
<dbReference type="AlphaFoldDB" id="A0AAV7VZL9"/>
<name>A0AAV7VZL9_PLEWA</name>
<evidence type="ECO:0000313" key="3">
    <source>
        <dbReference type="Proteomes" id="UP001066276"/>
    </source>
</evidence>
<gene>
    <name evidence="2" type="ORF">NDU88_000934</name>
</gene>
<comment type="caution">
    <text evidence="2">The sequence shown here is derived from an EMBL/GenBank/DDBJ whole genome shotgun (WGS) entry which is preliminary data.</text>
</comment>
<feature type="compositionally biased region" description="Basic residues" evidence="1">
    <location>
        <begin position="1"/>
        <end position="13"/>
    </location>
</feature>
<evidence type="ECO:0000313" key="2">
    <source>
        <dbReference type="EMBL" id="KAJ1205500.1"/>
    </source>
</evidence>
<keyword evidence="3" id="KW-1185">Reference proteome</keyword>
<sequence>MDRQGRGRRKHRQQAGGASGAILTAAVKPQSEKGNQRFPAGFPLPQGILHGGAASSVAMGIPTPFPPALPAKQTLKIATGATAPVAHQQLRRLHSEPASSLLGLSRWAGGRPFGSLPPAQRESQNDRRGHLTAVRSFGGLCPAGGACRPPGSE</sequence>
<proteinExistence type="predicted"/>
<feature type="region of interest" description="Disordered" evidence="1">
    <location>
        <begin position="1"/>
        <end position="22"/>
    </location>
</feature>
<dbReference type="Proteomes" id="UP001066276">
    <property type="component" value="Chromosome 1_2"/>
</dbReference>